<evidence type="ECO:0000313" key="4">
    <source>
        <dbReference type="EMBL" id="VWO94945.1"/>
    </source>
</evidence>
<comment type="similarity">
    <text evidence="2">Belongs to the GMC oxidoreductase family.</text>
</comment>
<proteinExistence type="inferred from homology"/>
<name>A0A5K1JTC2_9APHY</name>
<dbReference type="GO" id="GO:0016614">
    <property type="term" value="F:oxidoreductase activity, acting on CH-OH group of donors"/>
    <property type="evidence" value="ECO:0007669"/>
    <property type="project" value="InterPro"/>
</dbReference>
<protein>
    <submittedName>
        <fullName evidence="4">Alcohol oxidase</fullName>
    </submittedName>
</protein>
<evidence type="ECO:0000256" key="2">
    <source>
        <dbReference type="ARBA" id="ARBA00010790"/>
    </source>
</evidence>
<dbReference type="GO" id="GO:0050660">
    <property type="term" value="F:flavin adenine dinucleotide binding"/>
    <property type="evidence" value="ECO:0007669"/>
    <property type="project" value="InterPro"/>
</dbReference>
<dbReference type="SUPFAM" id="SSF54373">
    <property type="entry name" value="FAD-linked reductases, C-terminal domain"/>
    <property type="match status" value="1"/>
</dbReference>
<dbReference type="Pfam" id="PF05199">
    <property type="entry name" value="GMC_oxred_C"/>
    <property type="match status" value="1"/>
</dbReference>
<gene>
    <name evidence="4" type="primary">Q9P304</name>
</gene>
<dbReference type="PANTHER" id="PTHR11552:SF219">
    <property type="entry name" value="GLUCOSE-METHANOL-CHOLINE OXIDOREDUCTASE N-TERMINAL DOMAIN-CONTAINING PROTEIN"/>
    <property type="match status" value="1"/>
</dbReference>
<reference evidence="4" key="1">
    <citation type="submission" date="2019-10" db="EMBL/GenBank/DDBJ databases">
        <authorList>
            <person name="Nor Muhammad N."/>
        </authorList>
    </citation>
    <scope>NUCLEOTIDE SEQUENCE</scope>
</reference>
<feature type="domain" description="Glucose-methanol-choline oxidoreductase C-terminal" evidence="3">
    <location>
        <begin position="88"/>
        <end position="224"/>
    </location>
</feature>
<evidence type="ECO:0000259" key="3">
    <source>
        <dbReference type="Pfam" id="PF05199"/>
    </source>
</evidence>
<evidence type="ECO:0000256" key="1">
    <source>
        <dbReference type="ARBA" id="ARBA00001974"/>
    </source>
</evidence>
<dbReference type="EMBL" id="LR724362">
    <property type="protein sequence ID" value="VWO94945.1"/>
    <property type="molecule type" value="Genomic_DNA"/>
</dbReference>
<dbReference type="InterPro" id="IPR036188">
    <property type="entry name" value="FAD/NAD-bd_sf"/>
</dbReference>
<dbReference type="InterPro" id="IPR007867">
    <property type="entry name" value="GMC_OxRtase_C"/>
</dbReference>
<dbReference type="InterPro" id="IPR012132">
    <property type="entry name" value="GMC_OxRdtase"/>
</dbReference>
<comment type="cofactor">
    <cofactor evidence="1">
        <name>FAD</name>
        <dbReference type="ChEBI" id="CHEBI:57692"/>
    </cofactor>
</comment>
<dbReference type="AlphaFoldDB" id="A0A5K1JTC2"/>
<dbReference type="Gene3D" id="3.30.560.10">
    <property type="entry name" value="Glucose Oxidase, domain 3"/>
    <property type="match status" value="1"/>
</dbReference>
<accession>A0A5K1JTC2</accession>
<dbReference type="PANTHER" id="PTHR11552">
    <property type="entry name" value="GLUCOSE-METHANOL-CHOLINE GMC OXIDOREDUCTASE"/>
    <property type="match status" value="1"/>
</dbReference>
<sequence length="238" mass="26341">MKALVEFLKYLFLGTGLLSSAFQFSSTFIPTRLLRDDLTIAKDDPRNLDTTLPENRPDIEFMHIPVDCIRAQTSGKGAFTFLVTLIRPKSEGTVRLVSKDARTPPAVDLGYFNILEDYVPLRAGVRLALRVAEDVRKQGYPFTDLVVPEVDNDEGIDSFIRENVMSCFHYTSTCRMGPEVDGSQPSVVDAELKVHGVKGLRVCDASVFPEIVGSHTMAPAVMVAEKCAEMIKAAWIGR</sequence>
<organism evidence="4">
    <name type="scientific">Ganoderma boninense</name>
    <dbReference type="NCBI Taxonomy" id="34458"/>
    <lineage>
        <taxon>Eukaryota</taxon>
        <taxon>Fungi</taxon>
        <taxon>Dikarya</taxon>
        <taxon>Basidiomycota</taxon>
        <taxon>Agaricomycotina</taxon>
        <taxon>Agaricomycetes</taxon>
        <taxon>Polyporales</taxon>
        <taxon>Polyporaceae</taxon>
        <taxon>Ganoderma</taxon>
    </lineage>
</organism>
<dbReference type="SUPFAM" id="SSF51905">
    <property type="entry name" value="FAD/NAD(P)-binding domain"/>
    <property type="match status" value="1"/>
</dbReference>
<dbReference type="Gene3D" id="3.50.50.60">
    <property type="entry name" value="FAD/NAD(P)-binding domain"/>
    <property type="match status" value="1"/>
</dbReference>